<dbReference type="OrthoDB" id="547311at2759"/>
<evidence type="ECO:0000256" key="9">
    <source>
        <dbReference type="ARBA" id="ARBA00022786"/>
    </source>
</evidence>
<dbReference type="Gene3D" id="3.40.50.410">
    <property type="entry name" value="von Willebrand factor, type A domain"/>
    <property type="match status" value="1"/>
</dbReference>
<evidence type="ECO:0000313" key="18">
    <source>
        <dbReference type="EnsemblMetazoa" id="CLYHEMP002594.1"/>
    </source>
</evidence>
<dbReference type="GO" id="GO:0051301">
    <property type="term" value="P:cell division"/>
    <property type="evidence" value="ECO:0007669"/>
    <property type="project" value="UniProtKB-KW"/>
</dbReference>
<evidence type="ECO:0000256" key="14">
    <source>
        <dbReference type="ARBA" id="ARBA00030984"/>
    </source>
</evidence>
<dbReference type="Pfam" id="PF13519">
    <property type="entry name" value="VWA_2"/>
    <property type="match status" value="1"/>
</dbReference>
<dbReference type="InterPro" id="IPR026126">
    <property type="entry name" value="BABAM1"/>
</dbReference>
<keyword evidence="11" id="KW-0234">DNA repair</keyword>
<dbReference type="GO" id="GO:0045739">
    <property type="term" value="P:positive regulation of DNA repair"/>
    <property type="evidence" value="ECO:0007669"/>
    <property type="project" value="InterPro"/>
</dbReference>
<dbReference type="EnsemblMetazoa" id="CLYHEMT002594.1">
    <property type="protein sequence ID" value="CLYHEMP002594.1"/>
    <property type="gene ID" value="CLYHEMG002594"/>
</dbReference>
<name>A0A7M5UWW5_9CNID</name>
<keyword evidence="13" id="KW-0131">Cell cycle</keyword>
<dbReference type="AlphaFoldDB" id="A0A7M5UWW5"/>
<evidence type="ECO:0000256" key="12">
    <source>
        <dbReference type="ARBA" id="ARBA00023242"/>
    </source>
</evidence>
<dbReference type="PANTHER" id="PTHR15660:SF1">
    <property type="entry name" value="BRISC AND BRCA1-A COMPLEX MEMBER 1"/>
    <property type="match status" value="1"/>
</dbReference>
<feature type="domain" description="VWFA" evidence="17">
    <location>
        <begin position="93"/>
        <end position="248"/>
    </location>
</feature>
<keyword evidence="9" id="KW-0833">Ubl conjugation pathway</keyword>
<evidence type="ECO:0000256" key="4">
    <source>
        <dbReference type="ARBA" id="ARBA00019437"/>
    </source>
</evidence>
<dbReference type="GO" id="GO:0016604">
    <property type="term" value="C:nuclear body"/>
    <property type="evidence" value="ECO:0007669"/>
    <property type="project" value="TreeGrafter"/>
</dbReference>
<keyword evidence="6" id="KW-0132">Cell division</keyword>
<dbReference type="GO" id="GO:0070552">
    <property type="term" value="C:BRISC complex"/>
    <property type="evidence" value="ECO:0007669"/>
    <property type="project" value="InterPro"/>
</dbReference>
<organism evidence="18 19">
    <name type="scientific">Clytia hemisphaerica</name>
    <dbReference type="NCBI Taxonomy" id="252671"/>
    <lineage>
        <taxon>Eukaryota</taxon>
        <taxon>Metazoa</taxon>
        <taxon>Cnidaria</taxon>
        <taxon>Hydrozoa</taxon>
        <taxon>Hydroidolina</taxon>
        <taxon>Leptothecata</taxon>
        <taxon>Obeliida</taxon>
        <taxon>Clytiidae</taxon>
        <taxon>Clytia</taxon>
    </lineage>
</organism>
<evidence type="ECO:0000256" key="8">
    <source>
        <dbReference type="ARBA" id="ARBA00022776"/>
    </source>
</evidence>
<proteinExistence type="inferred from homology"/>
<feature type="compositionally biased region" description="Basic and acidic residues" evidence="16">
    <location>
        <begin position="41"/>
        <end position="74"/>
    </location>
</feature>
<keyword evidence="8" id="KW-0498">Mitosis</keyword>
<evidence type="ECO:0000256" key="5">
    <source>
        <dbReference type="ARBA" id="ARBA00022490"/>
    </source>
</evidence>
<dbReference type="GO" id="GO:0070531">
    <property type="term" value="C:BRCA1-A complex"/>
    <property type="evidence" value="ECO:0007669"/>
    <property type="project" value="InterPro"/>
</dbReference>
<reference evidence="18" key="1">
    <citation type="submission" date="2021-01" db="UniProtKB">
        <authorList>
            <consortium name="EnsemblMetazoa"/>
        </authorList>
    </citation>
    <scope>IDENTIFICATION</scope>
</reference>
<dbReference type="PANTHER" id="PTHR15660">
    <property type="entry name" value="BRISC AND BRCA1-A COMPLEX MEMBER 1"/>
    <property type="match status" value="1"/>
</dbReference>
<evidence type="ECO:0000256" key="15">
    <source>
        <dbReference type="ARBA" id="ARBA00031038"/>
    </source>
</evidence>
<evidence type="ECO:0000256" key="7">
    <source>
        <dbReference type="ARBA" id="ARBA00022763"/>
    </source>
</evidence>
<dbReference type="SUPFAM" id="SSF53300">
    <property type="entry name" value="vWA-like"/>
    <property type="match status" value="1"/>
</dbReference>
<keyword evidence="10" id="KW-0156">Chromatin regulator</keyword>
<evidence type="ECO:0000256" key="6">
    <source>
        <dbReference type="ARBA" id="ARBA00022618"/>
    </source>
</evidence>
<evidence type="ECO:0000259" key="17">
    <source>
        <dbReference type="PROSITE" id="PS50234"/>
    </source>
</evidence>
<dbReference type="GO" id="GO:0007095">
    <property type="term" value="P:mitotic G2 DNA damage checkpoint signaling"/>
    <property type="evidence" value="ECO:0007669"/>
    <property type="project" value="TreeGrafter"/>
</dbReference>
<evidence type="ECO:0000256" key="1">
    <source>
        <dbReference type="ARBA" id="ARBA00004123"/>
    </source>
</evidence>
<evidence type="ECO:0000256" key="16">
    <source>
        <dbReference type="SAM" id="MobiDB-lite"/>
    </source>
</evidence>
<evidence type="ECO:0000256" key="2">
    <source>
        <dbReference type="ARBA" id="ARBA00004496"/>
    </source>
</evidence>
<keyword evidence="5" id="KW-0963">Cytoplasm</keyword>
<dbReference type="InterPro" id="IPR036465">
    <property type="entry name" value="vWFA_dom_sf"/>
</dbReference>
<feature type="compositionally biased region" description="Basic and acidic residues" evidence="16">
    <location>
        <begin position="1"/>
        <end position="19"/>
    </location>
</feature>
<dbReference type="InterPro" id="IPR002035">
    <property type="entry name" value="VWF_A"/>
</dbReference>
<sequence>MKITSEVERMKIDDDERRNVTAPAMTVSSDDDDDGTHAQNKQHDSDDTESLHSNEDEIEEGRGHVADKRNERQQENANIDGQKFEAGINCPEKIVFVLDTSYGMSRKVFGDEKALTNMTMTKKALEMFIKTKSTLNSKHEYSLIVVNDCNSPFILQDFTNDVKTIMAAIRDLDSQQEGLENNEHKEFAIDPLINFIEGNISWKRQQQKPLLDHTLRVIFINTPKQYTINTRNAVKTLKNMYGTEIFFFDSVSIMDPTVEQFNNAEFFKKMNIHKENYILAISRSQAEFFNCMSRMLAHPMQRAKLRS</sequence>
<dbReference type="Proteomes" id="UP000594262">
    <property type="component" value="Unplaced"/>
</dbReference>
<dbReference type="GO" id="GO:0005737">
    <property type="term" value="C:cytoplasm"/>
    <property type="evidence" value="ECO:0007669"/>
    <property type="project" value="UniProtKB-SubCell"/>
</dbReference>
<dbReference type="CDD" id="cd21502">
    <property type="entry name" value="vWA_BABAM1"/>
    <property type="match status" value="1"/>
</dbReference>
<evidence type="ECO:0000256" key="10">
    <source>
        <dbReference type="ARBA" id="ARBA00022853"/>
    </source>
</evidence>
<dbReference type="GO" id="GO:0006325">
    <property type="term" value="P:chromatin organization"/>
    <property type="evidence" value="ECO:0007669"/>
    <property type="project" value="UniProtKB-KW"/>
</dbReference>
<dbReference type="GO" id="GO:0006302">
    <property type="term" value="P:double-strand break repair"/>
    <property type="evidence" value="ECO:0007669"/>
    <property type="project" value="TreeGrafter"/>
</dbReference>
<feature type="region of interest" description="Disordered" evidence="16">
    <location>
        <begin position="1"/>
        <end position="80"/>
    </location>
</feature>
<evidence type="ECO:0000256" key="13">
    <source>
        <dbReference type="ARBA" id="ARBA00023306"/>
    </source>
</evidence>
<evidence type="ECO:0000256" key="11">
    <source>
        <dbReference type="ARBA" id="ARBA00023204"/>
    </source>
</evidence>
<keyword evidence="12" id="KW-0539">Nucleus</keyword>
<evidence type="ECO:0000313" key="19">
    <source>
        <dbReference type="Proteomes" id="UP000594262"/>
    </source>
</evidence>
<comment type="subcellular location">
    <subcellularLocation>
        <location evidence="2">Cytoplasm</location>
    </subcellularLocation>
    <subcellularLocation>
        <location evidence="1">Nucleus</location>
    </subcellularLocation>
</comment>
<accession>A0A7M5UWW5</accession>
<keyword evidence="19" id="KW-1185">Reference proteome</keyword>
<comment type="similarity">
    <text evidence="3">Belongs to the BABAM1 family.</text>
</comment>
<dbReference type="PROSITE" id="PS50234">
    <property type="entry name" value="VWFA"/>
    <property type="match status" value="1"/>
</dbReference>
<keyword evidence="7" id="KW-0227">DNA damage</keyword>
<protein>
    <recommendedName>
        <fullName evidence="4">BRISC and BRCA1-A complex member 1</fullName>
    </recommendedName>
    <alternativeName>
        <fullName evidence="14">Mediator of RAP80 interactions and targeting subunit of 40 kDa</fullName>
    </alternativeName>
    <alternativeName>
        <fullName evidence="15">New component of the BRCA1-A complex</fullName>
    </alternativeName>
</protein>
<evidence type="ECO:0000256" key="3">
    <source>
        <dbReference type="ARBA" id="ARBA00010809"/>
    </source>
</evidence>